<dbReference type="EMBL" id="JAIWIY010000001">
    <property type="protein sequence ID" value="MCA2096737.1"/>
    <property type="molecule type" value="Genomic_DNA"/>
</dbReference>
<name>A0ABS7YYE1_9FIRM</name>
<keyword evidence="1" id="KW-0812">Transmembrane</keyword>
<evidence type="ECO:0000313" key="2">
    <source>
        <dbReference type="EMBL" id="MCA2096737.1"/>
    </source>
</evidence>
<organism evidence="2 3">
    <name type="scientific">Anaerococcus degeneri</name>
    <dbReference type="NCBI Taxonomy" id="361500"/>
    <lineage>
        <taxon>Bacteria</taxon>
        <taxon>Bacillati</taxon>
        <taxon>Bacillota</taxon>
        <taxon>Tissierellia</taxon>
        <taxon>Tissierellales</taxon>
        <taxon>Peptoniphilaceae</taxon>
        <taxon>Anaerococcus</taxon>
    </lineage>
</organism>
<dbReference type="RefSeq" id="WP_209775055.1">
    <property type="nucleotide sequence ID" value="NZ_JAGGLO010000012.1"/>
</dbReference>
<accession>A0ABS7YYE1</accession>
<dbReference type="Proteomes" id="UP001198374">
    <property type="component" value="Unassembled WGS sequence"/>
</dbReference>
<protein>
    <submittedName>
        <fullName evidence="2">Transcriptional regulator GutM</fullName>
    </submittedName>
</protein>
<gene>
    <name evidence="2" type="ORF">LDJ82_07515</name>
</gene>
<keyword evidence="3" id="KW-1185">Reference proteome</keyword>
<dbReference type="Pfam" id="PF06923">
    <property type="entry name" value="GutM"/>
    <property type="match status" value="1"/>
</dbReference>
<reference evidence="3" key="1">
    <citation type="submission" date="2023-07" db="EMBL/GenBank/DDBJ databases">
        <title>FDA dAtabase for Regulatory Grade micrObial Sequences (FDA-ARGOS): Supporting development and validation of Infectious Disease Dx tests.</title>
        <authorList>
            <person name="Sproer C."/>
            <person name="Gronow S."/>
            <person name="Severitt S."/>
            <person name="Schroder I."/>
            <person name="Tallon L."/>
            <person name="Sadzewicz L."/>
            <person name="Zhao X."/>
            <person name="Boylan J."/>
            <person name="Ott S."/>
            <person name="Bowen H."/>
            <person name="Vavikolanu K."/>
            <person name="Hazen T."/>
            <person name="Aluvathingal J."/>
            <person name="Nadendla S."/>
            <person name="Lowell S."/>
            <person name="Myers T."/>
            <person name="Yan Y."/>
        </authorList>
    </citation>
    <scope>NUCLEOTIDE SEQUENCE [LARGE SCALE GENOMIC DNA]</scope>
    <source>
        <strain evidence="3">FDAARGOS_1538</strain>
    </source>
</reference>
<evidence type="ECO:0000313" key="3">
    <source>
        <dbReference type="Proteomes" id="UP001198374"/>
    </source>
</evidence>
<feature type="transmembrane region" description="Helical" evidence="1">
    <location>
        <begin position="6"/>
        <end position="24"/>
    </location>
</feature>
<comment type="caution">
    <text evidence="2">The sequence shown here is derived from an EMBL/GenBank/DDBJ whole genome shotgun (WGS) entry which is preliminary data.</text>
</comment>
<keyword evidence="1" id="KW-0472">Membrane</keyword>
<sequence>MSNLIKLGIFILIMYILQYFLTFLQMNSFKKYFNMFLDEGKVAIGIQKGAISSGAIVMFCVDEIGYIKRYAYIQGVSVLARFKEKKEFINVNIRDLDEEMLKGLRLHKNLVKAILNAKSNYIKVQNGEEIELEKSPFQKAVGIFKK</sequence>
<keyword evidence="1" id="KW-1133">Transmembrane helix</keyword>
<proteinExistence type="predicted"/>
<dbReference type="InterPro" id="IPR009693">
    <property type="entry name" value="Glucitol_operon_activator"/>
</dbReference>
<evidence type="ECO:0000256" key="1">
    <source>
        <dbReference type="SAM" id="Phobius"/>
    </source>
</evidence>